<evidence type="ECO:0000256" key="1">
    <source>
        <dbReference type="ARBA" id="ARBA00022614"/>
    </source>
</evidence>
<sequence length="1067" mass="122104">MAMQSPSSSSSISYGFTYQVFLNFRGGDTRDGFIGHLYKTLTDKGIHTFIDDRELQRGDEIKSSLDNVIEESRIFIPVFSINYASSSFCLDELVHIIHCYKTKGRLILPVFYGVDPTHIRHQSGSYGEHLTKYEESFQNSKKNMERLHQWKLALTQASNLSGYHSSHGYEYKFIGEIVKYISNKISRVPLHVAKYPVGLQSQVQQVKSLLDNGSDDGIHMVGIYGIGGLGKSTLARAIYNFFADQFEDLCFLHDVRENSAKNNLKHLQEKLLLKTTGLEIKLDHVSEGIPIIKERLSRKKILLILDDVDNLKQLHALAGGHDWFGRGSKVIITTRDKHLLTCHGIKSMHEVEGLYGTKALELLRWMAFKNNKVPSIYEDVLNRAVSYASGLPLVLEIVGSNLFGKRIEEWKGTLDGYEKIPNKRIHQILKVSYDALEEEQQSVFLDIACCFKGCEWEDAKYILHSHYGHCITHHLGVLAEKSLIDQYWEYGHYVMLHDLIGDMGKEVVRQESIKEPGERSRLCCQDDLVRVLRENTGTSKIEMIYTNLHSIESVIDKKGKAFKKMTKLKTVIFENGHFSGGLKHLPRSLSVLKWKGCLSKCLSSSILNKFQDMKVLILDRCEYLTHIPDVSGLSNLEKLSFENCDNLTTIHNSIGHLNKLERLSAYACKKLKHFPPLGLASLKELNLSGCVSLDSFPELLCKMKNIDNILLHHTFIAELPFSFQNLSELHELSVKAGMLSFPKHNDKMYSIVFPNVTHLTLDDCDFSDECLPILLKWCVNVTYLDLSFNYFKILPECLSECLHLYKINMSGCHSLKEIRGIPPNLKELSVEYCESLSSSSKRMLMSQKLHETGCTYIQFENGTEQGIPDWFEHQSRGPTISFWFRKEIPSITCIFMLPEGNNWVLESGVNFCVNGYEIEIDCCRYVIWNHTTLFHTSKLNELIKTQCEKGLLKNEWIHVEFKLDDWTLEQFSEEENNKILSGVQMGIHVWNEKSNTDEENVVFTDPYLNYSNNTSLSQFVPPLKKQRLVEVGVSETEEDINASLQQQDLTKEEQRKTWGTYLSLGPL</sequence>
<dbReference type="InterPro" id="IPR000157">
    <property type="entry name" value="TIR_dom"/>
</dbReference>
<dbReference type="SUPFAM" id="SSF52058">
    <property type="entry name" value="L domain-like"/>
    <property type="match status" value="1"/>
</dbReference>
<dbReference type="PROSITE" id="PS50104">
    <property type="entry name" value="TIR"/>
    <property type="match status" value="1"/>
</dbReference>
<dbReference type="PANTHER" id="PTHR11017">
    <property type="entry name" value="LEUCINE-RICH REPEAT-CONTAINING PROTEIN"/>
    <property type="match status" value="1"/>
</dbReference>
<dbReference type="PRINTS" id="PR00364">
    <property type="entry name" value="DISEASERSIST"/>
</dbReference>
<dbReference type="InterPro" id="IPR044974">
    <property type="entry name" value="Disease_R_plants"/>
</dbReference>
<protein>
    <submittedName>
        <fullName evidence="5">Putative TIR domain, P-loop containing nucleoside triphosphate hydrolase</fullName>
    </submittedName>
</protein>
<feature type="domain" description="TIR" evidence="4">
    <location>
        <begin position="16"/>
        <end position="185"/>
    </location>
</feature>
<dbReference type="InterPro" id="IPR027417">
    <property type="entry name" value="P-loop_NTPase"/>
</dbReference>
<evidence type="ECO:0000256" key="2">
    <source>
        <dbReference type="ARBA" id="ARBA00022737"/>
    </source>
</evidence>
<dbReference type="Proteomes" id="UP000265566">
    <property type="component" value="Chromosome 8"/>
</dbReference>
<dbReference type="InterPro" id="IPR032675">
    <property type="entry name" value="LRR_dom_sf"/>
</dbReference>
<dbReference type="PANTHER" id="PTHR11017:SF219">
    <property type="entry name" value="ARCHAEAL ATPASE"/>
    <property type="match status" value="1"/>
</dbReference>
<dbReference type="EMBL" id="PSQE01000008">
    <property type="protein sequence ID" value="RHN41645.1"/>
    <property type="molecule type" value="Genomic_DNA"/>
</dbReference>
<gene>
    <name evidence="5" type="ORF">MtrunA17_Chr8g0368251</name>
</gene>
<dbReference type="GO" id="GO:0016787">
    <property type="term" value="F:hydrolase activity"/>
    <property type="evidence" value="ECO:0007669"/>
    <property type="project" value="UniProtKB-KW"/>
</dbReference>
<comment type="caution">
    <text evidence="5">The sequence shown here is derived from an EMBL/GenBank/DDBJ whole genome shotgun (WGS) entry which is preliminary data.</text>
</comment>
<evidence type="ECO:0000256" key="3">
    <source>
        <dbReference type="ARBA" id="ARBA00023027"/>
    </source>
</evidence>
<name>A0A396GS95_MEDTR</name>
<dbReference type="GO" id="GO:0007165">
    <property type="term" value="P:signal transduction"/>
    <property type="evidence" value="ECO:0007669"/>
    <property type="project" value="InterPro"/>
</dbReference>
<dbReference type="InterPro" id="IPR058192">
    <property type="entry name" value="WHD_ROQ1-like"/>
</dbReference>
<organism evidence="5 6">
    <name type="scientific">Medicago truncatula</name>
    <name type="common">Barrel medic</name>
    <name type="synonym">Medicago tribuloides</name>
    <dbReference type="NCBI Taxonomy" id="3880"/>
    <lineage>
        <taxon>Eukaryota</taxon>
        <taxon>Viridiplantae</taxon>
        <taxon>Streptophyta</taxon>
        <taxon>Embryophyta</taxon>
        <taxon>Tracheophyta</taxon>
        <taxon>Spermatophyta</taxon>
        <taxon>Magnoliopsida</taxon>
        <taxon>eudicotyledons</taxon>
        <taxon>Gunneridae</taxon>
        <taxon>Pentapetalae</taxon>
        <taxon>rosids</taxon>
        <taxon>fabids</taxon>
        <taxon>Fabales</taxon>
        <taxon>Fabaceae</taxon>
        <taxon>Papilionoideae</taxon>
        <taxon>50 kb inversion clade</taxon>
        <taxon>NPAAA clade</taxon>
        <taxon>Hologalegina</taxon>
        <taxon>IRL clade</taxon>
        <taxon>Trifolieae</taxon>
        <taxon>Medicago</taxon>
    </lineage>
</organism>
<accession>A0A396GS95</accession>
<dbReference type="InterPro" id="IPR042197">
    <property type="entry name" value="Apaf_helical"/>
</dbReference>
<dbReference type="Pfam" id="PF00931">
    <property type="entry name" value="NB-ARC"/>
    <property type="match status" value="1"/>
</dbReference>
<evidence type="ECO:0000313" key="5">
    <source>
        <dbReference type="EMBL" id="RHN41645.1"/>
    </source>
</evidence>
<dbReference type="GO" id="GO:0006952">
    <property type="term" value="P:defense response"/>
    <property type="evidence" value="ECO:0007669"/>
    <property type="project" value="InterPro"/>
</dbReference>
<dbReference type="SUPFAM" id="SSF52540">
    <property type="entry name" value="P-loop containing nucleoside triphosphate hydrolases"/>
    <property type="match status" value="1"/>
</dbReference>
<keyword evidence="5" id="KW-0378">Hydrolase</keyword>
<keyword evidence="3" id="KW-0520">NAD</keyword>
<dbReference type="InterPro" id="IPR035897">
    <property type="entry name" value="Toll_tir_struct_dom_sf"/>
</dbReference>
<dbReference type="Gene3D" id="3.80.10.10">
    <property type="entry name" value="Ribonuclease Inhibitor"/>
    <property type="match status" value="2"/>
</dbReference>
<dbReference type="AlphaFoldDB" id="A0A396GS95"/>
<dbReference type="InterPro" id="IPR002182">
    <property type="entry name" value="NB-ARC"/>
</dbReference>
<keyword evidence="1" id="KW-0433">Leucine-rich repeat</keyword>
<evidence type="ECO:0000259" key="4">
    <source>
        <dbReference type="PROSITE" id="PS50104"/>
    </source>
</evidence>
<dbReference type="Gene3D" id="3.40.50.300">
    <property type="entry name" value="P-loop containing nucleotide triphosphate hydrolases"/>
    <property type="match status" value="1"/>
</dbReference>
<reference evidence="6" key="1">
    <citation type="journal article" date="2018" name="Nat. Plants">
        <title>Whole-genome landscape of Medicago truncatula symbiotic genes.</title>
        <authorList>
            <person name="Pecrix Y."/>
            <person name="Staton S.E."/>
            <person name="Sallet E."/>
            <person name="Lelandais-Briere C."/>
            <person name="Moreau S."/>
            <person name="Carrere S."/>
            <person name="Blein T."/>
            <person name="Jardinaud M.F."/>
            <person name="Latrasse D."/>
            <person name="Zouine M."/>
            <person name="Zahm M."/>
            <person name="Kreplak J."/>
            <person name="Mayjonade B."/>
            <person name="Satge C."/>
            <person name="Perez M."/>
            <person name="Cauet S."/>
            <person name="Marande W."/>
            <person name="Chantry-Darmon C."/>
            <person name="Lopez-Roques C."/>
            <person name="Bouchez O."/>
            <person name="Berard A."/>
            <person name="Debelle F."/>
            <person name="Munos S."/>
            <person name="Bendahmane A."/>
            <person name="Berges H."/>
            <person name="Niebel A."/>
            <person name="Buitink J."/>
            <person name="Frugier F."/>
            <person name="Benhamed M."/>
            <person name="Crespi M."/>
            <person name="Gouzy J."/>
            <person name="Gamas P."/>
        </authorList>
    </citation>
    <scope>NUCLEOTIDE SEQUENCE [LARGE SCALE GENOMIC DNA]</scope>
    <source>
        <strain evidence="6">cv. Jemalong A17</strain>
    </source>
</reference>
<dbReference type="FunFam" id="3.40.50.10140:FF:000007">
    <property type="entry name" value="Disease resistance protein (TIR-NBS-LRR class)"/>
    <property type="match status" value="1"/>
</dbReference>
<dbReference type="Pfam" id="PF01582">
    <property type="entry name" value="TIR"/>
    <property type="match status" value="1"/>
</dbReference>
<proteinExistence type="predicted"/>
<dbReference type="SMART" id="SM00255">
    <property type="entry name" value="TIR"/>
    <property type="match status" value="1"/>
</dbReference>
<evidence type="ECO:0000313" key="6">
    <source>
        <dbReference type="Proteomes" id="UP000265566"/>
    </source>
</evidence>
<dbReference type="GO" id="GO:0043531">
    <property type="term" value="F:ADP binding"/>
    <property type="evidence" value="ECO:0007669"/>
    <property type="project" value="InterPro"/>
</dbReference>
<dbReference type="Gene3D" id="3.40.50.10140">
    <property type="entry name" value="Toll/interleukin-1 receptor homology (TIR) domain"/>
    <property type="match status" value="1"/>
</dbReference>
<dbReference type="Pfam" id="PF23282">
    <property type="entry name" value="WHD_ROQ1"/>
    <property type="match status" value="1"/>
</dbReference>
<dbReference type="Gene3D" id="1.10.8.430">
    <property type="entry name" value="Helical domain of apoptotic protease-activating factors"/>
    <property type="match status" value="1"/>
</dbReference>
<dbReference type="Gramene" id="rna47987">
    <property type="protein sequence ID" value="RHN41645.1"/>
    <property type="gene ID" value="gene47987"/>
</dbReference>
<keyword evidence="2" id="KW-0677">Repeat</keyword>
<dbReference type="SUPFAM" id="SSF52200">
    <property type="entry name" value="Toll/Interleukin receptor TIR domain"/>
    <property type="match status" value="1"/>
</dbReference>